<evidence type="ECO:0000256" key="2">
    <source>
        <dbReference type="ARBA" id="ARBA00022448"/>
    </source>
</evidence>
<keyword evidence="2" id="KW-0813">Transport</keyword>
<evidence type="ECO:0000256" key="4">
    <source>
        <dbReference type="ARBA" id="ARBA00022692"/>
    </source>
</evidence>
<dbReference type="RefSeq" id="WP_012955165.1">
    <property type="nucleotide sequence ID" value="NC_013790.1"/>
</dbReference>
<dbReference type="PATRIC" id="fig|634498.28.peg.363"/>
<feature type="transmembrane region" description="Helical" evidence="7">
    <location>
        <begin position="58"/>
        <end position="79"/>
    </location>
</feature>
<dbReference type="PANTHER" id="PTHR30561:SF1">
    <property type="entry name" value="MULTIDRUG TRANSPORTER EMRE"/>
    <property type="match status" value="1"/>
</dbReference>
<dbReference type="STRING" id="634498.mru_0358"/>
<dbReference type="GO" id="GO:0015297">
    <property type="term" value="F:antiporter activity"/>
    <property type="evidence" value="ECO:0007669"/>
    <property type="project" value="TreeGrafter"/>
</dbReference>
<dbReference type="FunFam" id="1.10.3730.20:FF:000001">
    <property type="entry name" value="Quaternary ammonium compound resistance transporter SugE"/>
    <property type="match status" value="1"/>
</dbReference>
<evidence type="ECO:0000313" key="10">
    <source>
        <dbReference type="Proteomes" id="UP000008680"/>
    </source>
</evidence>
<dbReference type="GO" id="GO:0015199">
    <property type="term" value="F:amino-acid betaine transmembrane transporter activity"/>
    <property type="evidence" value="ECO:0007669"/>
    <property type="project" value="TreeGrafter"/>
</dbReference>
<dbReference type="InterPro" id="IPR000390">
    <property type="entry name" value="Small_drug/metabolite_transptr"/>
</dbReference>
<evidence type="ECO:0000313" key="8">
    <source>
        <dbReference type="EMBL" id="ADC46210.1"/>
    </source>
</evidence>
<evidence type="ECO:0000256" key="6">
    <source>
        <dbReference type="ARBA" id="ARBA00023136"/>
    </source>
</evidence>
<evidence type="ECO:0000256" key="1">
    <source>
        <dbReference type="ARBA" id="ARBA00004651"/>
    </source>
</evidence>
<dbReference type="SUPFAM" id="SSF103481">
    <property type="entry name" value="Multidrug resistance efflux transporter EmrE"/>
    <property type="match status" value="1"/>
</dbReference>
<dbReference type="KEGG" id="mru:mru_0358"/>
<dbReference type="eggNOG" id="arCOG04559">
    <property type="taxonomic scope" value="Archaea"/>
</dbReference>
<dbReference type="Proteomes" id="UP000008680">
    <property type="component" value="Chromosome"/>
</dbReference>
<dbReference type="Pfam" id="PF00893">
    <property type="entry name" value="Multi_Drug_Res"/>
    <property type="match status" value="1"/>
</dbReference>
<dbReference type="Gene3D" id="1.10.3730.20">
    <property type="match status" value="1"/>
</dbReference>
<dbReference type="GO" id="GO:0031460">
    <property type="term" value="P:glycine betaine transport"/>
    <property type="evidence" value="ECO:0007669"/>
    <property type="project" value="TreeGrafter"/>
</dbReference>
<dbReference type="OrthoDB" id="121740at2157"/>
<reference evidence="8 10" key="1">
    <citation type="journal article" date="2010" name="PLoS ONE">
        <title>The genome sequence of the rumen methanogen Methanobrevibacter ruminantium reveals new possibilities for controlling ruminant methane emissions.</title>
        <authorList>
            <person name="Leahy S.C."/>
            <person name="Kelly W.J."/>
            <person name="Altermann E."/>
            <person name="Ronimus R.S."/>
            <person name="Yeoman C.J."/>
            <person name="Pacheco D.M."/>
            <person name="Li D."/>
            <person name="Kong Z."/>
            <person name="McTavish S."/>
            <person name="Sang C."/>
            <person name="Lambie S.C."/>
            <person name="Janssen P.H."/>
            <person name="Dey D."/>
            <person name="Attwood G.T."/>
        </authorList>
    </citation>
    <scope>NUCLEOTIDE SEQUENCE [LARGE SCALE GENOMIC DNA]</scope>
    <source>
        <strain evidence="10">ATCC 35063 / DSM 1093 / JCM 13430 / OCM 146 / M1</strain>
        <strain evidence="8">M1</strain>
    </source>
</reference>
<evidence type="ECO:0000313" key="9">
    <source>
        <dbReference type="EMBL" id="ADC46221.1"/>
    </source>
</evidence>
<keyword evidence="6 7" id="KW-0472">Membrane</keyword>
<dbReference type="HOGENOM" id="CLU_133067_0_2_2"/>
<dbReference type="KEGG" id="mru:mru_0369"/>
<evidence type="ECO:0000256" key="5">
    <source>
        <dbReference type="ARBA" id="ARBA00022989"/>
    </source>
</evidence>
<dbReference type="GO" id="GO:0005886">
    <property type="term" value="C:plasma membrane"/>
    <property type="evidence" value="ECO:0007669"/>
    <property type="project" value="UniProtKB-SubCell"/>
</dbReference>
<feature type="transmembrane region" description="Helical" evidence="7">
    <location>
        <begin position="85"/>
        <end position="104"/>
    </location>
</feature>
<sequence length="110" mass="11780">MNNIAYLLLAILFETSATSLLKVAEGFTKPLPTIASIILYILSFYSLSNCLKTAPIGVAYAIWSALGIVLVTIVGIIAFKQTPDWAAILGLLLIIIGVGVLNLFSKMSLH</sequence>
<dbReference type="InterPro" id="IPR037185">
    <property type="entry name" value="EmrE-like"/>
</dbReference>
<keyword evidence="4 7" id="KW-0812">Transmembrane</keyword>
<keyword evidence="10" id="KW-1185">Reference proteome</keyword>
<dbReference type="InterPro" id="IPR045324">
    <property type="entry name" value="Small_multidrug_res"/>
</dbReference>
<dbReference type="EMBL" id="CP001719">
    <property type="protein sequence ID" value="ADC46221.1"/>
    <property type="molecule type" value="Genomic_DNA"/>
</dbReference>
<keyword evidence="5 7" id="KW-1133">Transmembrane helix</keyword>
<dbReference type="GeneID" id="8770009"/>
<dbReference type="AlphaFoldDB" id="D3E0G4"/>
<keyword evidence="3" id="KW-1003">Cell membrane</keyword>
<organism evidence="8 10">
    <name type="scientific">Methanobrevibacter ruminantium (strain ATCC 35063 / DSM 1093 / JCM 13430 / OCM 146 / M1)</name>
    <name type="common">Methanobacterium ruminantium</name>
    <dbReference type="NCBI Taxonomy" id="634498"/>
    <lineage>
        <taxon>Archaea</taxon>
        <taxon>Methanobacteriati</taxon>
        <taxon>Methanobacteriota</taxon>
        <taxon>Methanomada group</taxon>
        <taxon>Methanobacteria</taxon>
        <taxon>Methanobacteriales</taxon>
        <taxon>Methanobacteriaceae</taxon>
        <taxon>Methanobrevibacter</taxon>
    </lineage>
</organism>
<dbReference type="GO" id="GO:0015220">
    <property type="term" value="F:choline transmembrane transporter activity"/>
    <property type="evidence" value="ECO:0007669"/>
    <property type="project" value="TreeGrafter"/>
</dbReference>
<dbReference type="PANTHER" id="PTHR30561">
    <property type="entry name" value="SMR FAMILY PROTON-DEPENDENT DRUG EFFLUX TRANSPORTER SUGE"/>
    <property type="match status" value="1"/>
</dbReference>
<proteinExistence type="predicted"/>
<protein>
    <submittedName>
        <fullName evidence="8">Transporter small multidrug resistance (SMR) family</fullName>
    </submittedName>
</protein>
<feature type="transmembrane region" description="Helical" evidence="7">
    <location>
        <begin position="33"/>
        <end position="51"/>
    </location>
</feature>
<evidence type="ECO:0000256" key="3">
    <source>
        <dbReference type="ARBA" id="ARBA00022475"/>
    </source>
</evidence>
<comment type="subcellular location">
    <subcellularLocation>
        <location evidence="1">Cell membrane</location>
        <topology evidence="1">Multi-pass membrane protein</topology>
    </subcellularLocation>
</comment>
<gene>
    <name evidence="8" type="ordered locus">mru_0358</name>
    <name evidence="9" type="ordered locus">mru_0369</name>
</gene>
<accession>D3E0G4</accession>
<name>D3E0G4_METRM</name>
<evidence type="ECO:0000256" key="7">
    <source>
        <dbReference type="SAM" id="Phobius"/>
    </source>
</evidence>
<dbReference type="EMBL" id="CP001719">
    <property type="protein sequence ID" value="ADC46210.1"/>
    <property type="molecule type" value="Genomic_DNA"/>
</dbReference>